<gene>
    <name evidence="2" type="ORF">ACAOBT_LOCUS6015</name>
</gene>
<protein>
    <submittedName>
        <fullName evidence="2">Uncharacterized protein</fullName>
    </submittedName>
</protein>
<sequence length="116" mass="13627">MLIRIFLVSGVTAPHGLPSSHQCQQEQQQREQPRTWRRLRRPWQSQQRQRHNGEDLPGVSASPVSPHLLLYTLPSASSQSRRTYLKGKCLVVLDITLRGFFRKYYRHQNLKSVRHN</sequence>
<feature type="region of interest" description="Disordered" evidence="1">
    <location>
        <begin position="13"/>
        <end position="61"/>
    </location>
</feature>
<evidence type="ECO:0000313" key="3">
    <source>
        <dbReference type="Proteomes" id="UP001152888"/>
    </source>
</evidence>
<dbReference type="OrthoDB" id="6407410at2759"/>
<organism evidence="2 3">
    <name type="scientific">Acanthoscelides obtectus</name>
    <name type="common">Bean weevil</name>
    <name type="synonym">Bruchus obtectus</name>
    <dbReference type="NCBI Taxonomy" id="200917"/>
    <lineage>
        <taxon>Eukaryota</taxon>
        <taxon>Metazoa</taxon>
        <taxon>Ecdysozoa</taxon>
        <taxon>Arthropoda</taxon>
        <taxon>Hexapoda</taxon>
        <taxon>Insecta</taxon>
        <taxon>Pterygota</taxon>
        <taxon>Neoptera</taxon>
        <taxon>Endopterygota</taxon>
        <taxon>Coleoptera</taxon>
        <taxon>Polyphaga</taxon>
        <taxon>Cucujiformia</taxon>
        <taxon>Chrysomeloidea</taxon>
        <taxon>Chrysomelidae</taxon>
        <taxon>Bruchinae</taxon>
        <taxon>Bruchini</taxon>
        <taxon>Acanthoscelides</taxon>
    </lineage>
</organism>
<dbReference type="AlphaFoldDB" id="A0A9P0K6V8"/>
<accession>A0A9P0K6V8</accession>
<dbReference type="Proteomes" id="UP001152888">
    <property type="component" value="Unassembled WGS sequence"/>
</dbReference>
<name>A0A9P0K6V8_ACAOB</name>
<dbReference type="EMBL" id="CAKOFQ010006718">
    <property type="protein sequence ID" value="CAH1964784.1"/>
    <property type="molecule type" value="Genomic_DNA"/>
</dbReference>
<reference evidence="2" key="1">
    <citation type="submission" date="2022-03" db="EMBL/GenBank/DDBJ databases">
        <authorList>
            <person name="Sayadi A."/>
        </authorList>
    </citation>
    <scope>NUCLEOTIDE SEQUENCE</scope>
</reference>
<evidence type="ECO:0000256" key="1">
    <source>
        <dbReference type="SAM" id="MobiDB-lite"/>
    </source>
</evidence>
<keyword evidence="3" id="KW-1185">Reference proteome</keyword>
<proteinExistence type="predicted"/>
<evidence type="ECO:0000313" key="2">
    <source>
        <dbReference type="EMBL" id="CAH1964784.1"/>
    </source>
</evidence>
<comment type="caution">
    <text evidence="2">The sequence shown here is derived from an EMBL/GenBank/DDBJ whole genome shotgun (WGS) entry which is preliminary data.</text>
</comment>